<dbReference type="EMBL" id="JAPFFF010000004">
    <property type="protein sequence ID" value="KAK8890874.1"/>
    <property type="molecule type" value="Genomic_DNA"/>
</dbReference>
<name>A0ABR2KIB2_9EUKA</name>
<keyword evidence="1" id="KW-1133">Transmembrane helix</keyword>
<protein>
    <recommendedName>
        <fullName evidence="4">Transmembrane protein 230</fullName>
    </recommendedName>
</protein>
<evidence type="ECO:0008006" key="4">
    <source>
        <dbReference type="Google" id="ProtNLM"/>
    </source>
</evidence>
<evidence type="ECO:0000313" key="3">
    <source>
        <dbReference type="Proteomes" id="UP001470230"/>
    </source>
</evidence>
<keyword evidence="3" id="KW-1185">Reference proteome</keyword>
<evidence type="ECO:0000313" key="2">
    <source>
        <dbReference type="EMBL" id="KAK8890874.1"/>
    </source>
</evidence>
<comment type="caution">
    <text evidence="2">The sequence shown here is derived from an EMBL/GenBank/DDBJ whole genome shotgun (WGS) entry which is preliminary data.</text>
</comment>
<feature type="transmembrane region" description="Helical" evidence="1">
    <location>
        <begin position="70"/>
        <end position="94"/>
    </location>
</feature>
<evidence type="ECO:0000256" key="1">
    <source>
        <dbReference type="SAM" id="Phobius"/>
    </source>
</evidence>
<sequence>MKRQNRYDEEYETLLKKKEKPILPPPEIPSRAKRSIALAFAIIFVGIICIYLFVATFFSNTCISKTEGRWAYFIFAILTIPSGSYTLFIAYQVYHRKPNYSWPMIF</sequence>
<keyword evidence="1" id="KW-0812">Transmembrane</keyword>
<feature type="transmembrane region" description="Helical" evidence="1">
    <location>
        <begin position="36"/>
        <end position="58"/>
    </location>
</feature>
<proteinExistence type="predicted"/>
<dbReference type="Proteomes" id="UP001470230">
    <property type="component" value="Unassembled WGS sequence"/>
</dbReference>
<accession>A0ABR2KIB2</accession>
<reference evidence="2 3" key="1">
    <citation type="submission" date="2024-04" db="EMBL/GenBank/DDBJ databases">
        <title>Tritrichomonas musculus Genome.</title>
        <authorList>
            <person name="Alves-Ferreira E."/>
            <person name="Grigg M."/>
            <person name="Lorenzi H."/>
            <person name="Galac M."/>
        </authorList>
    </citation>
    <scope>NUCLEOTIDE SEQUENCE [LARGE SCALE GENOMIC DNA]</scope>
    <source>
        <strain evidence="2 3">EAF2021</strain>
    </source>
</reference>
<gene>
    <name evidence="2" type="ORF">M9Y10_028073</name>
</gene>
<keyword evidence="1" id="KW-0472">Membrane</keyword>
<organism evidence="2 3">
    <name type="scientific">Tritrichomonas musculus</name>
    <dbReference type="NCBI Taxonomy" id="1915356"/>
    <lineage>
        <taxon>Eukaryota</taxon>
        <taxon>Metamonada</taxon>
        <taxon>Parabasalia</taxon>
        <taxon>Tritrichomonadida</taxon>
        <taxon>Tritrichomonadidae</taxon>
        <taxon>Tritrichomonas</taxon>
    </lineage>
</organism>